<gene>
    <name evidence="1" type="ORF">GL50803_008604</name>
</gene>
<dbReference type="EMBL" id="AACB03000003">
    <property type="protein sequence ID" value="KAE8303034.1"/>
    <property type="molecule type" value="Genomic_DNA"/>
</dbReference>
<reference evidence="1 2" key="1">
    <citation type="journal article" date="2007" name="Science">
        <title>Genomic minimalism in the early diverging intestinal parasite Giardia lamblia.</title>
        <authorList>
            <person name="Morrison H.G."/>
            <person name="McArthur A.G."/>
            <person name="Gillin F.D."/>
            <person name="Aley S.B."/>
            <person name="Adam R.D."/>
            <person name="Olsen G.J."/>
            <person name="Best A.A."/>
            <person name="Cande W.Z."/>
            <person name="Chen F."/>
            <person name="Cipriano M.J."/>
            <person name="Davids B.J."/>
            <person name="Dawson S.C."/>
            <person name="Elmendorf H.G."/>
            <person name="Hehl A.B."/>
            <person name="Holder M.E."/>
            <person name="Huse S.M."/>
            <person name="Kim U.U."/>
            <person name="Lasek-Nesselquist E."/>
            <person name="Manning G."/>
            <person name="Nigam A."/>
            <person name="Nixon J.E."/>
            <person name="Palm D."/>
            <person name="Passamaneck N.E."/>
            <person name="Prabhu A."/>
            <person name="Reich C.I."/>
            <person name="Reiner D.S."/>
            <person name="Samuelson J."/>
            <person name="Svard S.G."/>
            <person name="Sogin M.L."/>
        </authorList>
    </citation>
    <scope>NUCLEOTIDE SEQUENCE [LARGE SCALE GENOMIC DNA]</scope>
    <source>
        <strain evidence="1 2">WB C6</strain>
    </source>
</reference>
<evidence type="ECO:0000313" key="1">
    <source>
        <dbReference type="EMBL" id="KAE8303034.1"/>
    </source>
</evidence>
<protein>
    <submittedName>
        <fullName evidence="1">Uncharacterized protein</fullName>
    </submittedName>
</protein>
<dbReference type="HOGENOM" id="CLU_1558167_0_0_1"/>
<comment type="caution">
    <text evidence="1">The sequence shown here is derived from an EMBL/GenBank/DDBJ whole genome shotgun (WGS) entry which is preliminary data.</text>
</comment>
<dbReference type="Proteomes" id="UP000001548">
    <property type="component" value="Unassembled WGS sequence"/>
</dbReference>
<keyword evidence="2" id="KW-1185">Reference proteome</keyword>
<dbReference type="VEuPathDB" id="GiardiaDB:GL50803_8604"/>
<accession>D3KG14</accession>
<sequence>MPSENADTPNETQSVMLNECRELRLKKKNRQCVTRFTAVESDLYYSYGYNNVGFPILPSSEDSLFISPLELRIEPCLELCYELVDANPASSFSSIETQTNNQVSVHKSDLPSGLEDEEDIKGIDNIQCLTPRALIADRSPREVRVQTQPPAFFRLWYIGLLACYNNVFNKSS</sequence>
<dbReference type="OMA" id="FFRLWYI"/>
<organism evidence="1 2">
    <name type="scientific">Giardia intestinalis (strain ATCC 50803 / WB clone C6)</name>
    <name type="common">Giardia lamblia</name>
    <dbReference type="NCBI Taxonomy" id="184922"/>
    <lineage>
        <taxon>Eukaryota</taxon>
        <taxon>Metamonada</taxon>
        <taxon>Diplomonadida</taxon>
        <taxon>Hexamitidae</taxon>
        <taxon>Giardiinae</taxon>
        <taxon>Giardia</taxon>
    </lineage>
</organism>
<evidence type="ECO:0000313" key="2">
    <source>
        <dbReference type="Proteomes" id="UP000001548"/>
    </source>
</evidence>
<name>D3KG14_GIAIC</name>
<proteinExistence type="predicted"/>
<dbReference type="AlphaFoldDB" id="D3KG14"/>